<feature type="signal peptide" evidence="8">
    <location>
        <begin position="1"/>
        <end position="24"/>
    </location>
</feature>
<comment type="subcellular location">
    <subcellularLocation>
        <location evidence="1 7">Membrane</location>
        <topology evidence="1 7">Single-pass type I membrane protein</topology>
    </subcellularLocation>
</comment>
<protein>
    <submittedName>
        <fullName evidence="10">Emp24p/erv25p- protein</fullName>
    </submittedName>
</protein>
<name>A0A9P6MVI4_9FUNG</name>
<dbReference type="GO" id="GO:0016020">
    <property type="term" value="C:membrane"/>
    <property type="evidence" value="ECO:0007669"/>
    <property type="project" value="UniProtKB-SubCell"/>
</dbReference>
<dbReference type="EMBL" id="JAAAID010000637">
    <property type="protein sequence ID" value="KAG0015341.1"/>
    <property type="molecule type" value="Genomic_DNA"/>
</dbReference>
<dbReference type="Proteomes" id="UP000703661">
    <property type="component" value="Unassembled WGS sequence"/>
</dbReference>
<evidence type="ECO:0000256" key="1">
    <source>
        <dbReference type="ARBA" id="ARBA00004479"/>
    </source>
</evidence>
<sequence length="219" mass="25385">MTNNFTRWSICLLAMLSILPSVFGLYFYLEGSEQKCFTEELPKETMVTAHYSAEEWDEQTKTFTDNKDIMIEVIVDELPSGNRVYSQKLSRKGKFTFTSAESGEHGICLYTSTSGWFSSTKIRVNFDMEITDIMDNDSDTPDSALSDLALRIRELNHKVGDIRREQSYLRDHEMDFRDKSEATNGHTVIWTIVQLVVLAVTCAWQMRHLRSFFESRKMI</sequence>
<accession>A0A9P6MVI4</accession>
<organism evidence="10 11">
    <name type="scientific">Entomortierella chlamydospora</name>
    <dbReference type="NCBI Taxonomy" id="101097"/>
    <lineage>
        <taxon>Eukaryota</taxon>
        <taxon>Fungi</taxon>
        <taxon>Fungi incertae sedis</taxon>
        <taxon>Mucoromycota</taxon>
        <taxon>Mortierellomycotina</taxon>
        <taxon>Mortierellomycetes</taxon>
        <taxon>Mortierellales</taxon>
        <taxon>Mortierellaceae</taxon>
        <taxon>Entomortierella</taxon>
    </lineage>
</organism>
<evidence type="ECO:0000256" key="2">
    <source>
        <dbReference type="ARBA" id="ARBA00007104"/>
    </source>
</evidence>
<dbReference type="InterPro" id="IPR009038">
    <property type="entry name" value="GOLD_dom"/>
</dbReference>
<dbReference type="PROSITE" id="PS50866">
    <property type="entry name" value="GOLD"/>
    <property type="match status" value="1"/>
</dbReference>
<proteinExistence type="inferred from homology"/>
<keyword evidence="3 7" id="KW-0812">Transmembrane</keyword>
<evidence type="ECO:0000259" key="9">
    <source>
        <dbReference type="PROSITE" id="PS50866"/>
    </source>
</evidence>
<evidence type="ECO:0000256" key="5">
    <source>
        <dbReference type="ARBA" id="ARBA00022989"/>
    </source>
</evidence>
<evidence type="ECO:0000313" key="11">
    <source>
        <dbReference type="Proteomes" id="UP000703661"/>
    </source>
</evidence>
<reference evidence="10" key="1">
    <citation type="journal article" date="2020" name="Fungal Divers.">
        <title>Resolving the Mortierellaceae phylogeny through synthesis of multi-gene phylogenetics and phylogenomics.</title>
        <authorList>
            <person name="Vandepol N."/>
            <person name="Liber J."/>
            <person name="Desiro A."/>
            <person name="Na H."/>
            <person name="Kennedy M."/>
            <person name="Barry K."/>
            <person name="Grigoriev I.V."/>
            <person name="Miller A.N."/>
            <person name="O'Donnell K."/>
            <person name="Stajich J.E."/>
            <person name="Bonito G."/>
        </authorList>
    </citation>
    <scope>NUCLEOTIDE SEQUENCE</scope>
    <source>
        <strain evidence="10">NRRL 2769</strain>
    </source>
</reference>
<evidence type="ECO:0000256" key="8">
    <source>
        <dbReference type="SAM" id="SignalP"/>
    </source>
</evidence>
<dbReference type="PANTHER" id="PTHR22811">
    <property type="entry name" value="TRANSMEMBRANE EMP24 DOMAIN-CONTAINING PROTEIN"/>
    <property type="match status" value="1"/>
</dbReference>
<evidence type="ECO:0000256" key="3">
    <source>
        <dbReference type="ARBA" id="ARBA00022692"/>
    </source>
</evidence>
<keyword evidence="11" id="KW-1185">Reference proteome</keyword>
<gene>
    <name evidence="10" type="primary">ERP1_2</name>
    <name evidence="10" type="ORF">BGZ80_009912</name>
</gene>
<evidence type="ECO:0000256" key="6">
    <source>
        <dbReference type="ARBA" id="ARBA00023136"/>
    </source>
</evidence>
<feature type="domain" description="GOLD" evidence="9">
    <location>
        <begin position="34"/>
        <end position="130"/>
    </location>
</feature>
<dbReference type="InterPro" id="IPR015720">
    <property type="entry name" value="Emp24-like"/>
</dbReference>
<evidence type="ECO:0000256" key="7">
    <source>
        <dbReference type="RuleBase" id="RU003827"/>
    </source>
</evidence>
<keyword evidence="6" id="KW-0472">Membrane</keyword>
<keyword evidence="4 8" id="KW-0732">Signal</keyword>
<comment type="similarity">
    <text evidence="2 7">Belongs to the EMP24/GP25L family.</text>
</comment>
<keyword evidence="5" id="KW-1133">Transmembrane helix</keyword>
<evidence type="ECO:0000256" key="4">
    <source>
        <dbReference type="ARBA" id="ARBA00022729"/>
    </source>
</evidence>
<dbReference type="SMART" id="SM01190">
    <property type="entry name" value="EMP24_GP25L"/>
    <property type="match status" value="1"/>
</dbReference>
<comment type="caution">
    <text evidence="10">The sequence shown here is derived from an EMBL/GenBank/DDBJ whole genome shotgun (WGS) entry which is preliminary data.</text>
</comment>
<dbReference type="Pfam" id="PF01105">
    <property type="entry name" value="EMP24_GP25L"/>
    <property type="match status" value="1"/>
</dbReference>
<feature type="chain" id="PRO_5040114766" evidence="8">
    <location>
        <begin position="25"/>
        <end position="219"/>
    </location>
</feature>
<evidence type="ECO:0000313" key="10">
    <source>
        <dbReference type="EMBL" id="KAG0015341.1"/>
    </source>
</evidence>
<dbReference type="AlphaFoldDB" id="A0A9P6MVI4"/>